<gene>
    <name evidence="1" type="ORF">Pme01_43110</name>
</gene>
<keyword evidence="2" id="KW-1185">Reference proteome</keyword>
<sequence>MGYVWALVSLARLKGIEPHEVMQALTTGRPWPRSASGPGGIPVLTIWGRSQAGRHLIVAVRHVGAFEWQILGARQMRPGEADEYDRWEAQQ</sequence>
<protein>
    <submittedName>
        <fullName evidence="1">Uncharacterized protein</fullName>
    </submittedName>
</protein>
<name>A0A8J3TE96_9ACTN</name>
<dbReference type="Proteomes" id="UP000599074">
    <property type="component" value="Unassembled WGS sequence"/>
</dbReference>
<evidence type="ECO:0000313" key="2">
    <source>
        <dbReference type="Proteomes" id="UP000599074"/>
    </source>
</evidence>
<organism evidence="1 2">
    <name type="scientific">Planosporangium mesophilum</name>
    <dbReference type="NCBI Taxonomy" id="689768"/>
    <lineage>
        <taxon>Bacteria</taxon>
        <taxon>Bacillati</taxon>
        <taxon>Actinomycetota</taxon>
        <taxon>Actinomycetes</taxon>
        <taxon>Micromonosporales</taxon>
        <taxon>Micromonosporaceae</taxon>
        <taxon>Planosporangium</taxon>
    </lineage>
</organism>
<dbReference type="AlphaFoldDB" id="A0A8J3TE96"/>
<reference evidence="1" key="1">
    <citation type="submission" date="2021-01" db="EMBL/GenBank/DDBJ databases">
        <title>Whole genome shotgun sequence of Planosporangium mesophilum NBRC 109066.</title>
        <authorList>
            <person name="Komaki H."/>
            <person name="Tamura T."/>
        </authorList>
    </citation>
    <scope>NUCLEOTIDE SEQUENCE</scope>
    <source>
        <strain evidence="1">NBRC 109066</strain>
    </source>
</reference>
<proteinExistence type="predicted"/>
<evidence type="ECO:0000313" key="1">
    <source>
        <dbReference type="EMBL" id="GII24714.1"/>
    </source>
</evidence>
<comment type="caution">
    <text evidence="1">The sequence shown here is derived from an EMBL/GenBank/DDBJ whole genome shotgun (WGS) entry which is preliminary data.</text>
</comment>
<dbReference type="EMBL" id="BOON01000040">
    <property type="protein sequence ID" value="GII24714.1"/>
    <property type="molecule type" value="Genomic_DNA"/>
</dbReference>
<dbReference type="RefSeq" id="WP_168114374.1">
    <property type="nucleotide sequence ID" value="NZ_BOON01000040.1"/>
</dbReference>
<accession>A0A8J3TE96</accession>